<proteinExistence type="predicted"/>
<evidence type="ECO:0000313" key="1">
    <source>
        <dbReference type="EMBL" id="SNT07647.1"/>
    </source>
</evidence>
<accession>A0A239JP71</accession>
<dbReference type="Pfam" id="PF07030">
    <property type="entry name" value="Phage_Mu_Gp36"/>
    <property type="match status" value="1"/>
</dbReference>
<dbReference type="RefSeq" id="WP_176443239.1">
    <property type="nucleotide sequence ID" value="NZ_FZOG01000009.1"/>
</dbReference>
<gene>
    <name evidence="1" type="ORF">SAMN05216255_4441</name>
</gene>
<dbReference type="InterPro" id="IPR009752">
    <property type="entry name" value="Phage_Mu_GpJ"/>
</dbReference>
<protein>
    <submittedName>
        <fullName evidence="1">Mu-like prophage protein gp36</fullName>
    </submittedName>
</protein>
<dbReference type="AlphaFoldDB" id="A0A239JP71"/>
<organism evidence="1 2">
    <name type="scientific">Pseudomonas segetis</name>
    <dbReference type="NCBI Taxonomy" id="298908"/>
    <lineage>
        <taxon>Bacteria</taxon>
        <taxon>Pseudomonadati</taxon>
        <taxon>Pseudomonadota</taxon>
        <taxon>Gammaproteobacteria</taxon>
        <taxon>Pseudomonadales</taxon>
        <taxon>Pseudomonadaceae</taxon>
        <taxon>Pseudomonas</taxon>
    </lineage>
</organism>
<evidence type="ECO:0000313" key="2">
    <source>
        <dbReference type="Proteomes" id="UP000242915"/>
    </source>
</evidence>
<dbReference type="Proteomes" id="UP000242915">
    <property type="component" value="Unassembled WGS sequence"/>
</dbReference>
<reference evidence="2" key="1">
    <citation type="submission" date="2017-06" db="EMBL/GenBank/DDBJ databases">
        <authorList>
            <person name="Varghese N."/>
            <person name="Submissions S."/>
        </authorList>
    </citation>
    <scope>NUCLEOTIDE SEQUENCE [LARGE SCALE GENOMIC DNA]</scope>
    <source>
        <strain evidence="2">CIP 108523</strain>
    </source>
</reference>
<sequence length="137" mass="14910">MPYVTVDALVERFGRNEILDIAEVEATGEIDEPKVARACEDAAGEIDGSLAAGGYRLPLVKVPPVIAAYGCDIARYRLYDDRATEQVTKRYDDAIRFLRLVGNGSVKLGLPSVDDEIRSAGDVMMMPGRRSFPGGVF</sequence>
<dbReference type="EMBL" id="FZOG01000009">
    <property type="protein sequence ID" value="SNT07647.1"/>
    <property type="molecule type" value="Genomic_DNA"/>
</dbReference>
<name>A0A239JP71_9PSED</name>
<keyword evidence="2" id="KW-1185">Reference proteome</keyword>